<feature type="region of interest" description="Disordered" evidence="1">
    <location>
        <begin position="52"/>
        <end position="74"/>
    </location>
</feature>
<name>A0A0D9XNS5_9ORYZ</name>
<organism evidence="2 3">
    <name type="scientific">Leersia perrieri</name>
    <dbReference type="NCBI Taxonomy" id="77586"/>
    <lineage>
        <taxon>Eukaryota</taxon>
        <taxon>Viridiplantae</taxon>
        <taxon>Streptophyta</taxon>
        <taxon>Embryophyta</taxon>
        <taxon>Tracheophyta</taxon>
        <taxon>Spermatophyta</taxon>
        <taxon>Magnoliopsida</taxon>
        <taxon>Liliopsida</taxon>
        <taxon>Poales</taxon>
        <taxon>Poaceae</taxon>
        <taxon>BOP clade</taxon>
        <taxon>Oryzoideae</taxon>
        <taxon>Oryzeae</taxon>
        <taxon>Oryzinae</taxon>
        <taxon>Leersia</taxon>
    </lineage>
</organism>
<reference evidence="2" key="3">
    <citation type="submission" date="2015-04" db="UniProtKB">
        <authorList>
            <consortium name="EnsemblPlants"/>
        </authorList>
    </citation>
    <scope>IDENTIFICATION</scope>
</reference>
<feature type="compositionally biased region" description="Polar residues" evidence="1">
    <location>
        <begin position="52"/>
        <end position="63"/>
    </location>
</feature>
<reference evidence="3" key="2">
    <citation type="submission" date="2013-12" db="EMBL/GenBank/DDBJ databases">
        <authorList>
            <person name="Yu Y."/>
            <person name="Lee S."/>
            <person name="de Baynast K."/>
            <person name="Wissotski M."/>
            <person name="Liu L."/>
            <person name="Talag J."/>
            <person name="Goicoechea J."/>
            <person name="Angelova A."/>
            <person name="Jetty R."/>
            <person name="Kudrna D."/>
            <person name="Golser W."/>
            <person name="Rivera L."/>
            <person name="Zhang J."/>
            <person name="Wing R."/>
        </authorList>
    </citation>
    <scope>NUCLEOTIDE SEQUENCE</scope>
</reference>
<reference evidence="2 3" key="1">
    <citation type="submission" date="2012-08" db="EMBL/GenBank/DDBJ databases">
        <title>Oryza genome evolution.</title>
        <authorList>
            <person name="Wing R.A."/>
        </authorList>
    </citation>
    <scope>NUCLEOTIDE SEQUENCE</scope>
</reference>
<feature type="compositionally biased region" description="Acidic residues" evidence="1">
    <location>
        <begin position="65"/>
        <end position="74"/>
    </location>
</feature>
<evidence type="ECO:0000313" key="3">
    <source>
        <dbReference type="Proteomes" id="UP000032180"/>
    </source>
</evidence>
<proteinExistence type="predicted"/>
<dbReference type="STRING" id="77586.A0A0D9XNS5"/>
<dbReference type="AlphaFoldDB" id="A0A0D9XNS5"/>
<keyword evidence="3" id="KW-1185">Reference proteome</keyword>
<dbReference type="HOGENOM" id="CLU_200732_0_0_1"/>
<dbReference type="EnsemblPlants" id="LPERR11G01820.1">
    <property type="protein sequence ID" value="LPERR11G01820.1"/>
    <property type="gene ID" value="LPERR11G01820"/>
</dbReference>
<evidence type="ECO:0000313" key="2">
    <source>
        <dbReference type="EnsemblPlants" id="LPERR11G01820.1"/>
    </source>
</evidence>
<sequence length="74" mass="8071">MENKEMLIGGMQIPTVLQNIDYGSFEDGPDDKNRIEGDTLVPFASTWAQQTNEGVGASGTATVDYNDEISKDED</sequence>
<dbReference type="Gramene" id="LPERR11G01820.1">
    <property type="protein sequence ID" value="LPERR11G01820.1"/>
    <property type="gene ID" value="LPERR11G01820"/>
</dbReference>
<evidence type="ECO:0000256" key="1">
    <source>
        <dbReference type="SAM" id="MobiDB-lite"/>
    </source>
</evidence>
<accession>A0A0D9XNS5</accession>
<dbReference type="Proteomes" id="UP000032180">
    <property type="component" value="Chromosome 11"/>
</dbReference>
<protein>
    <submittedName>
        <fullName evidence="2">Uncharacterized protein</fullName>
    </submittedName>
</protein>